<reference evidence="2 3" key="1">
    <citation type="submission" date="2023-02" db="EMBL/GenBank/DDBJ databases">
        <title>LHISI_Scaffold_Assembly.</title>
        <authorList>
            <person name="Stuart O.P."/>
            <person name="Cleave R."/>
            <person name="Magrath M.J.L."/>
            <person name="Mikheyev A.S."/>
        </authorList>
    </citation>
    <scope>NUCLEOTIDE SEQUENCE [LARGE SCALE GENOMIC DNA]</scope>
    <source>
        <strain evidence="2">Daus_M_001</strain>
        <tissue evidence="2">Leg muscle</tissue>
    </source>
</reference>
<keyword evidence="3" id="KW-1185">Reference proteome</keyword>
<dbReference type="Proteomes" id="UP001159363">
    <property type="component" value="Chromosome 9"/>
</dbReference>
<gene>
    <name evidence="2" type="ORF">PR048_024536</name>
</gene>
<feature type="region of interest" description="Disordered" evidence="1">
    <location>
        <begin position="552"/>
        <end position="580"/>
    </location>
</feature>
<accession>A0ABQ9GNY0</accession>
<evidence type="ECO:0000256" key="1">
    <source>
        <dbReference type="SAM" id="MobiDB-lite"/>
    </source>
</evidence>
<proteinExistence type="predicted"/>
<dbReference type="EMBL" id="JARBHB010000010">
    <property type="protein sequence ID" value="KAJ8873704.1"/>
    <property type="molecule type" value="Genomic_DNA"/>
</dbReference>
<evidence type="ECO:0000313" key="2">
    <source>
        <dbReference type="EMBL" id="KAJ8873704.1"/>
    </source>
</evidence>
<evidence type="ECO:0000313" key="3">
    <source>
        <dbReference type="Proteomes" id="UP001159363"/>
    </source>
</evidence>
<name>A0ABQ9GNY0_9NEOP</name>
<protein>
    <submittedName>
        <fullName evidence="2">Uncharacterized protein</fullName>
    </submittedName>
</protein>
<organism evidence="2 3">
    <name type="scientific">Dryococelus australis</name>
    <dbReference type="NCBI Taxonomy" id="614101"/>
    <lineage>
        <taxon>Eukaryota</taxon>
        <taxon>Metazoa</taxon>
        <taxon>Ecdysozoa</taxon>
        <taxon>Arthropoda</taxon>
        <taxon>Hexapoda</taxon>
        <taxon>Insecta</taxon>
        <taxon>Pterygota</taxon>
        <taxon>Neoptera</taxon>
        <taxon>Polyneoptera</taxon>
        <taxon>Phasmatodea</taxon>
        <taxon>Verophasmatodea</taxon>
        <taxon>Anareolatae</taxon>
        <taxon>Phasmatidae</taxon>
        <taxon>Eurycanthinae</taxon>
        <taxon>Dryococelus</taxon>
    </lineage>
</organism>
<sequence length="936" mass="102519">MHTGLSGEKLSLPLSLEGAAVAERLDCSLPTNTKRVHLRPGSLASFRKWESCLMVPLVGGFSRGSPVPLPALVFRRCSIQGRPNLTTSTFSYFAWPSRTAEYGSGRWGNEICLSIDVSTLSIPLDQSSRTPPTIAALSSPSSPLYIPAKPLVHLRAGQGTAQNLCRLRPSDSSESAVGCCAQDRAKRQSPPQIWAALNVDVLRAEWGEASVRLQGAGVTGRSLRKPADQRHRPARFPRAKIWAETPLGFEPSSPWWEASDAWLLDKGVERFSPLLTSRPSDPMRVIELWSSAGMKGREKWQNAEKTRPARFPHARIRSDPAGDRTRIALVGDEQANRSATVASHVTPVPFAAVVQLVAQAGRYICGLPVVQLVAQAGRYICGLPVVQLVAQAGRYICGLPVVQLVAQAGRYICGLPVVQLVAQAGRYICGLPVVRLVAQAGRYICGLPVVRLVAQAGRYICGLPVVRLVAQAGRYICGLPVVQLVAQAGRYICGLPVVQLVAQAAGREISIFHVRPGLRFMMAARFPEVRGRLVHAIDRGRPVCLRRFAGVGGRGGGRKKDEKRGSRMQNARGTRAEADGFGATSPSLVVEMMVKGLMVVGGGGGERTPAKTAPGTRLDSYPRRRHAIHSISGRGILTSHQNRQAVFERGTSSRPANSGGVVVTLLASHPGANRVRFPAWSLPDFRIHSVDIQTLHRQPICNAWKAIRGLPTVFFSAFENEKRGCDKGDTATCIKCPIASKRKPLNWRAVFSSHYARLCGCCPERSVIAGANGPLQQIMRYKLISELERARACQTEREREREWMRTRRARGGKKVEGMERDRLGLGRQDWYRLFMIGLPYLLVHGINRWGKQYVRREVFETVFVLEKSAGEERVRWNLLIAPCCAGVCTATFLSRALDGSAGEKTVQAPFPICLHSSDNFSPVSIFDITASYYQLV</sequence>
<comment type="caution">
    <text evidence="2">The sequence shown here is derived from an EMBL/GenBank/DDBJ whole genome shotgun (WGS) entry which is preliminary data.</text>
</comment>